<proteinExistence type="predicted"/>
<dbReference type="AlphaFoldDB" id="A0ABD6ERT7"/>
<evidence type="ECO:0000313" key="2">
    <source>
        <dbReference type="Proteomes" id="UP001608902"/>
    </source>
</evidence>
<organism evidence="1 2">
    <name type="scientific">Gnathostoma spinigerum</name>
    <dbReference type="NCBI Taxonomy" id="75299"/>
    <lineage>
        <taxon>Eukaryota</taxon>
        <taxon>Metazoa</taxon>
        <taxon>Ecdysozoa</taxon>
        <taxon>Nematoda</taxon>
        <taxon>Chromadorea</taxon>
        <taxon>Rhabditida</taxon>
        <taxon>Spirurina</taxon>
        <taxon>Gnathostomatomorpha</taxon>
        <taxon>Gnathostomatoidea</taxon>
        <taxon>Gnathostomatidae</taxon>
        <taxon>Gnathostoma</taxon>
    </lineage>
</organism>
<name>A0ABD6ERT7_9BILA</name>
<comment type="caution">
    <text evidence="1">The sequence shown here is derived from an EMBL/GenBank/DDBJ whole genome shotgun (WGS) entry which is preliminary data.</text>
</comment>
<accession>A0ABD6ERT7</accession>
<protein>
    <submittedName>
        <fullName evidence="1">Uncharacterized protein</fullName>
    </submittedName>
</protein>
<reference evidence="1 2" key="1">
    <citation type="submission" date="2024-08" db="EMBL/GenBank/DDBJ databases">
        <title>Gnathostoma spinigerum genome.</title>
        <authorList>
            <person name="Gonzalez-Bertolin B."/>
            <person name="Monzon S."/>
            <person name="Zaballos A."/>
            <person name="Jimenez P."/>
            <person name="Dekumyoy P."/>
            <person name="Varona S."/>
            <person name="Cuesta I."/>
            <person name="Sumanam S."/>
            <person name="Adisakwattana P."/>
            <person name="Gasser R.B."/>
            <person name="Hernandez-Gonzalez A."/>
            <person name="Young N.D."/>
            <person name="Perteguer M.J."/>
        </authorList>
    </citation>
    <scope>NUCLEOTIDE SEQUENCE [LARGE SCALE GENOMIC DNA]</scope>
    <source>
        <strain evidence="1">AL3</strain>
        <tissue evidence="1">Liver</tissue>
    </source>
</reference>
<dbReference type="EMBL" id="JBGFUD010003715">
    <property type="protein sequence ID" value="MFH4978975.1"/>
    <property type="molecule type" value="Genomic_DNA"/>
</dbReference>
<keyword evidence="2" id="KW-1185">Reference proteome</keyword>
<gene>
    <name evidence="1" type="ORF">AB6A40_005684</name>
</gene>
<evidence type="ECO:0000313" key="1">
    <source>
        <dbReference type="EMBL" id="MFH4978975.1"/>
    </source>
</evidence>
<dbReference type="Proteomes" id="UP001608902">
    <property type="component" value="Unassembled WGS sequence"/>
</dbReference>
<sequence length="108" mass="12179">MPMTNVPFAYDYSQQSGTKETPSMRNWVMPWGCYGQCPQPMSHPSYSSFPQYSSSWAYGPYYYYETTSSPTTTTKAPSTTSTKLPNFYGVCINGRCKRGICVRGECRG</sequence>